<evidence type="ECO:0000256" key="13">
    <source>
        <dbReference type="ARBA" id="ARBA00034808"/>
    </source>
</evidence>
<evidence type="ECO:0000259" key="18">
    <source>
        <dbReference type="PROSITE" id="PS51217"/>
    </source>
</evidence>
<dbReference type="InterPro" id="IPR027417">
    <property type="entry name" value="P-loop_NTPase"/>
</dbReference>
<feature type="region of interest" description="Disordered" evidence="16">
    <location>
        <begin position="348"/>
        <end position="373"/>
    </location>
</feature>
<keyword evidence="10" id="KW-0234">DNA repair</keyword>
<dbReference type="Proteomes" id="UP000269198">
    <property type="component" value="Unassembled WGS sequence"/>
</dbReference>
<dbReference type="InterPro" id="IPR038726">
    <property type="entry name" value="PDDEXK_AddAB-type"/>
</dbReference>
<comment type="caution">
    <text evidence="19">The sequence shown here is derived from an EMBL/GenBank/DDBJ whole genome shotgun (WGS) entry which is preliminary data.</text>
</comment>
<dbReference type="GO" id="GO:0003677">
    <property type="term" value="F:DNA binding"/>
    <property type="evidence" value="ECO:0007669"/>
    <property type="project" value="UniProtKB-KW"/>
</dbReference>
<evidence type="ECO:0000256" key="15">
    <source>
        <dbReference type="PROSITE-ProRule" id="PRU00560"/>
    </source>
</evidence>
<comment type="catalytic activity">
    <reaction evidence="14">
        <text>ATP + H2O = ADP + phosphate + H(+)</text>
        <dbReference type="Rhea" id="RHEA:13065"/>
        <dbReference type="ChEBI" id="CHEBI:15377"/>
        <dbReference type="ChEBI" id="CHEBI:15378"/>
        <dbReference type="ChEBI" id="CHEBI:30616"/>
        <dbReference type="ChEBI" id="CHEBI:43474"/>
        <dbReference type="ChEBI" id="CHEBI:456216"/>
        <dbReference type="EC" id="5.6.2.4"/>
    </reaction>
</comment>
<dbReference type="Pfam" id="PF00580">
    <property type="entry name" value="UvrD-helicase"/>
    <property type="match status" value="1"/>
</dbReference>
<sequence length="1061" mass="115450">MRPATLSPARISGEAVTPTQYRLVRSPHLAPEAPRLDESQRRVVDHKGGPLLVLAGPGTGKTTTIVEAVVDRIENRGIDPSRVLVLTFSRKAAQELRERITARLRRTTREPLALTFHSYAYALIHREFRRAGDHPPRLLSGPEQLMEMRELLSGEIADGAEMWPERLRPALHARGFAEELRDFLMRAQERGLDAPDLDRLGREHGRDDWVAAGDFLDRYTGRFDIAPVPTCNYAELVRVAANLLADPDIQARERATREVVFVDEYQDTDPAQEELLRALAGDGRDLVVVGDPDQSIYGFRGADVRGILEFPQRFRAVDHTEAPVVALRTCRRSGRGLLDASRRLARRLPAAPSSGHGPTNAHRVLEPTSDSPEGDVRVLLAESTTQEAAVIADTLRQAHLIDGVPWSRMAVLVRSATRQLPVLRRALAAAGVPVTVGGDELPLAAEPLVRSMLLLVRCALRPETLDDDAAHTLLTSQFGGADTIGLRRLGRALRSLELETGGHRTAAVLLTDALRDPSGLTMVDPAVAAPAQRVADLLGLVRERAEAGGSAEEVLWEVWRASGLAERLVSAAQAGGRRGNAADRDLDAVVALFDSAARYCDRLPPGLPEGFLDDLEAQEIPGDSLAERAPEGEAVRILTAHRSKGLEWDLTVVAGVQEGEWPDLRLRGSLLGVEQLVDTVAGVSDSSGAAVASKLLDEERRLFYVAVTRARHTLVVTAVGGEDIEERPSRFLTELGVAEPERVSTGRRWLSLPALVSDLRSVVTDAGRPHPLRRAAAAQLARLADEGVRGADPDEWYALTPLSDDRPLAAADETIRVSPSQVESFTTCRLRWLLESAAGATGVETTSALGSIVHAIAVLVAEGEGMAEIQRRMDEIWSELDFGGPWFAVKERERAETMVRKLISWHESNDRELVVTEEGFQVDIGGIEIVGRVDRLERDAAGRAYVVDIKTGSSVPKSDEIGRHPQLGVYQLAVLKDAFARFGLGEPGGASLVQVGGNRVNHKEQAQPALADDADPDWSQRLVRDVADGMSGASFEATRNTFCRSCAVRSSCPAHDEGKRV</sequence>
<dbReference type="InterPro" id="IPR011604">
    <property type="entry name" value="PDDEXK-like_dom_sf"/>
</dbReference>
<evidence type="ECO:0000256" key="8">
    <source>
        <dbReference type="ARBA" id="ARBA00022840"/>
    </source>
</evidence>
<feature type="domain" description="UvrD-like helicase C-terminal" evidence="18">
    <location>
        <begin position="345"/>
        <end position="645"/>
    </location>
</feature>
<evidence type="ECO:0000256" key="16">
    <source>
        <dbReference type="SAM" id="MobiDB-lite"/>
    </source>
</evidence>
<keyword evidence="6 15" id="KW-0347">Helicase</keyword>
<evidence type="ECO:0000256" key="14">
    <source>
        <dbReference type="ARBA" id="ARBA00048988"/>
    </source>
</evidence>
<dbReference type="GO" id="GO:0005524">
    <property type="term" value="F:ATP binding"/>
    <property type="evidence" value="ECO:0007669"/>
    <property type="project" value="UniProtKB-UniRule"/>
</dbReference>
<dbReference type="InterPro" id="IPR014017">
    <property type="entry name" value="DNA_helicase_UvrD-like_C"/>
</dbReference>
<evidence type="ECO:0000313" key="20">
    <source>
        <dbReference type="Proteomes" id="UP000269198"/>
    </source>
</evidence>
<dbReference type="PROSITE" id="PS51217">
    <property type="entry name" value="UVRD_HELICASE_CTER"/>
    <property type="match status" value="1"/>
</dbReference>
<evidence type="ECO:0000259" key="17">
    <source>
        <dbReference type="PROSITE" id="PS51198"/>
    </source>
</evidence>
<evidence type="ECO:0000256" key="12">
    <source>
        <dbReference type="ARBA" id="ARBA00034617"/>
    </source>
</evidence>
<dbReference type="PROSITE" id="PS51198">
    <property type="entry name" value="UVRD_HELICASE_ATP_BIND"/>
    <property type="match status" value="1"/>
</dbReference>
<evidence type="ECO:0000256" key="9">
    <source>
        <dbReference type="ARBA" id="ARBA00023125"/>
    </source>
</evidence>
<dbReference type="Gene3D" id="1.10.486.10">
    <property type="entry name" value="PCRA, domain 4"/>
    <property type="match status" value="1"/>
</dbReference>
<dbReference type="AlphaFoldDB" id="A0A3N0EC69"/>
<dbReference type="SUPFAM" id="SSF52540">
    <property type="entry name" value="P-loop containing nucleoside triphosphate hydrolases"/>
    <property type="match status" value="1"/>
</dbReference>
<dbReference type="EC" id="5.6.2.4" evidence="13"/>
<dbReference type="InterPro" id="IPR000212">
    <property type="entry name" value="DNA_helicase_UvrD/REP"/>
</dbReference>
<evidence type="ECO:0000256" key="4">
    <source>
        <dbReference type="ARBA" id="ARBA00022763"/>
    </source>
</evidence>
<feature type="domain" description="UvrD-like helicase ATP-binding" evidence="17">
    <location>
        <begin position="34"/>
        <end position="334"/>
    </location>
</feature>
<dbReference type="Pfam" id="PF13361">
    <property type="entry name" value="UvrD_C"/>
    <property type="match status" value="1"/>
</dbReference>
<dbReference type="GO" id="GO:0005829">
    <property type="term" value="C:cytosol"/>
    <property type="evidence" value="ECO:0007669"/>
    <property type="project" value="TreeGrafter"/>
</dbReference>
<dbReference type="EMBL" id="RJMB01000006">
    <property type="protein sequence ID" value="RNL85437.1"/>
    <property type="molecule type" value="Genomic_DNA"/>
</dbReference>
<evidence type="ECO:0000256" key="1">
    <source>
        <dbReference type="ARBA" id="ARBA00009922"/>
    </source>
</evidence>
<protein>
    <recommendedName>
        <fullName evidence="13">DNA 3'-5' helicase</fullName>
        <ecNumber evidence="13">5.6.2.4</ecNumber>
    </recommendedName>
</protein>
<keyword evidence="8 15" id="KW-0067">ATP-binding</keyword>
<keyword evidence="7" id="KW-0269">Exonuclease</keyword>
<evidence type="ECO:0000256" key="3">
    <source>
        <dbReference type="ARBA" id="ARBA00022741"/>
    </source>
</evidence>
<evidence type="ECO:0000256" key="5">
    <source>
        <dbReference type="ARBA" id="ARBA00022801"/>
    </source>
</evidence>
<accession>A0A3N0EC69</accession>
<proteinExistence type="inferred from homology"/>
<dbReference type="Gene3D" id="3.90.320.10">
    <property type="match status" value="1"/>
</dbReference>
<keyword evidence="3 15" id="KW-0547">Nucleotide-binding</keyword>
<comment type="catalytic activity">
    <reaction evidence="12">
        <text>Couples ATP hydrolysis with the unwinding of duplex DNA by translocating in the 3'-5' direction.</text>
        <dbReference type="EC" id="5.6.2.4"/>
    </reaction>
</comment>
<dbReference type="PANTHER" id="PTHR11070">
    <property type="entry name" value="UVRD / RECB / PCRA DNA HELICASE FAMILY MEMBER"/>
    <property type="match status" value="1"/>
</dbReference>
<keyword evidence="5 15" id="KW-0378">Hydrolase</keyword>
<dbReference type="Gene3D" id="3.40.50.300">
    <property type="entry name" value="P-loop containing nucleotide triphosphate hydrolases"/>
    <property type="match status" value="2"/>
</dbReference>
<comment type="similarity">
    <text evidence="1">Belongs to the helicase family. UvrD subfamily.</text>
</comment>
<dbReference type="Gene3D" id="1.10.10.160">
    <property type="match status" value="1"/>
</dbReference>
<gene>
    <name evidence="19" type="ORF">EFW17_08050</name>
</gene>
<dbReference type="GO" id="GO:0004527">
    <property type="term" value="F:exonuclease activity"/>
    <property type="evidence" value="ECO:0007669"/>
    <property type="project" value="UniProtKB-KW"/>
</dbReference>
<dbReference type="GO" id="GO:0033202">
    <property type="term" value="C:DNA helicase complex"/>
    <property type="evidence" value="ECO:0007669"/>
    <property type="project" value="TreeGrafter"/>
</dbReference>
<keyword evidence="4" id="KW-0227">DNA damage</keyword>
<keyword evidence="11" id="KW-0413">Isomerase</keyword>
<evidence type="ECO:0000256" key="7">
    <source>
        <dbReference type="ARBA" id="ARBA00022839"/>
    </source>
</evidence>
<evidence type="ECO:0000313" key="19">
    <source>
        <dbReference type="EMBL" id="RNL85437.1"/>
    </source>
</evidence>
<evidence type="ECO:0000256" key="11">
    <source>
        <dbReference type="ARBA" id="ARBA00023235"/>
    </source>
</evidence>
<organism evidence="19 20">
    <name type="scientific">Halostreptopolyspora alba</name>
    <dbReference type="NCBI Taxonomy" id="2487137"/>
    <lineage>
        <taxon>Bacteria</taxon>
        <taxon>Bacillati</taxon>
        <taxon>Actinomycetota</taxon>
        <taxon>Actinomycetes</taxon>
        <taxon>Streptosporangiales</taxon>
        <taxon>Nocardiopsidaceae</taxon>
        <taxon>Halostreptopolyspora</taxon>
    </lineage>
</organism>
<feature type="binding site" evidence="15">
    <location>
        <begin position="55"/>
        <end position="62"/>
    </location>
    <ligand>
        <name>ATP</name>
        <dbReference type="ChEBI" id="CHEBI:30616"/>
    </ligand>
</feature>
<keyword evidence="9" id="KW-0238">DNA-binding</keyword>
<reference evidence="19 20" key="1">
    <citation type="submission" date="2018-11" db="EMBL/GenBank/DDBJ databases">
        <title>The genome draft of YIM 96095.</title>
        <authorList>
            <person name="Tang S.-K."/>
            <person name="Chunyu W.-X."/>
            <person name="Feng Y.-Z."/>
        </authorList>
    </citation>
    <scope>NUCLEOTIDE SEQUENCE [LARGE SCALE GENOMIC DNA]</scope>
    <source>
        <strain evidence="19 20">YIM 96095</strain>
    </source>
</reference>
<dbReference type="PANTHER" id="PTHR11070:SF59">
    <property type="entry name" value="DNA 3'-5' HELICASE"/>
    <property type="match status" value="1"/>
</dbReference>
<name>A0A3N0EC69_9ACTN</name>
<dbReference type="OrthoDB" id="5240387at2"/>
<evidence type="ECO:0000256" key="10">
    <source>
        <dbReference type="ARBA" id="ARBA00023204"/>
    </source>
</evidence>
<dbReference type="GO" id="GO:0000725">
    <property type="term" value="P:recombinational repair"/>
    <property type="evidence" value="ECO:0007669"/>
    <property type="project" value="TreeGrafter"/>
</dbReference>
<dbReference type="InterPro" id="IPR013986">
    <property type="entry name" value="DExx_box_DNA_helicase_dom_sf"/>
</dbReference>
<dbReference type="Pfam" id="PF12705">
    <property type="entry name" value="PDDEXK_1"/>
    <property type="match status" value="1"/>
</dbReference>
<dbReference type="GO" id="GO:0043138">
    <property type="term" value="F:3'-5' DNA helicase activity"/>
    <property type="evidence" value="ECO:0007669"/>
    <property type="project" value="UniProtKB-EC"/>
</dbReference>
<keyword evidence="20" id="KW-1185">Reference proteome</keyword>
<evidence type="ECO:0000256" key="6">
    <source>
        <dbReference type="ARBA" id="ARBA00022806"/>
    </source>
</evidence>
<keyword evidence="2" id="KW-0540">Nuclease</keyword>
<dbReference type="InterPro" id="IPR014016">
    <property type="entry name" value="UvrD-like_ATP-bd"/>
</dbReference>
<evidence type="ECO:0000256" key="2">
    <source>
        <dbReference type="ARBA" id="ARBA00022722"/>
    </source>
</evidence>
<dbReference type="CDD" id="cd17932">
    <property type="entry name" value="DEXQc_UvrD"/>
    <property type="match status" value="1"/>
</dbReference>